<proteinExistence type="predicted"/>
<dbReference type="GO" id="GO:0006352">
    <property type="term" value="P:DNA-templated transcription initiation"/>
    <property type="evidence" value="ECO:0007669"/>
    <property type="project" value="InterPro"/>
</dbReference>
<gene>
    <name evidence="1" type="ORF">H8709_07925</name>
</gene>
<dbReference type="GO" id="GO:0003700">
    <property type="term" value="F:DNA-binding transcription factor activity"/>
    <property type="evidence" value="ECO:0007669"/>
    <property type="project" value="InterPro"/>
</dbReference>
<evidence type="ECO:0000313" key="2">
    <source>
        <dbReference type="Proteomes" id="UP000660861"/>
    </source>
</evidence>
<dbReference type="InterPro" id="IPR013325">
    <property type="entry name" value="RNA_pol_sigma_r2"/>
</dbReference>
<dbReference type="SUPFAM" id="SSF88946">
    <property type="entry name" value="Sigma2 domain of RNA polymerase sigma factors"/>
    <property type="match status" value="1"/>
</dbReference>
<dbReference type="Proteomes" id="UP000660861">
    <property type="component" value="Unassembled WGS sequence"/>
</dbReference>
<protein>
    <submittedName>
        <fullName evidence="1">Sporulation sigma factor SigK</fullName>
    </submittedName>
</protein>
<accession>A0A926IBX9</accession>
<organism evidence="1 2">
    <name type="scientific">Zongyangia hominis</name>
    <dbReference type="NCBI Taxonomy" id="2763677"/>
    <lineage>
        <taxon>Bacteria</taxon>
        <taxon>Bacillati</taxon>
        <taxon>Bacillota</taxon>
        <taxon>Clostridia</taxon>
        <taxon>Eubacteriales</taxon>
        <taxon>Oscillospiraceae</taxon>
        <taxon>Zongyangia</taxon>
    </lineage>
</organism>
<name>A0A926IBX9_9FIRM</name>
<keyword evidence="2" id="KW-1185">Reference proteome</keyword>
<evidence type="ECO:0000313" key="1">
    <source>
        <dbReference type="EMBL" id="MBC8570753.1"/>
    </source>
</evidence>
<comment type="caution">
    <text evidence="1">The sequence shown here is derived from an EMBL/GenBank/DDBJ whole genome shotgun (WGS) entry which is preliminary data.</text>
</comment>
<dbReference type="AlphaFoldDB" id="A0A926IBX9"/>
<reference evidence="1" key="1">
    <citation type="submission" date="2020-08" db="EMBL/GenBank/DDBJ databases">
        <title>Genome public.</title>
        <authorList>
            <person name="Liu C."/>
            <person name="Sun Q."/>
        </authorList>
    </citation>
    <scope>NUCLEOTIDE SEQUENCE</scope>
    <source>
        <strain evidence="1">NSJ-54</strain>
    </source>
</reference>
<sequence>MYSLLICFALCNLLYFALHITGNGTFPKPLSAKEEQECLERMAQGDPEARDQLIEHNLRLVAHIIKNG</sequence>
<dbReference type="Gene3D" id="1.20.120.1810">
    <property type="match status" value="1"/>
</dbReference>
<dbReference type="RefSeq" id="WP_262397848.1">
    <property type="nucleotide sequence ID" value="NZ_JACRTC010000005.1"/>
</dbReference>
<dbReference type="EMBL" id="JACRTC010000005">
    <property type="protein sequence ID" value="MBC8570753.1"/>
    <property type="molecule type" value="Genomic_DNA"/>
</dbReference>